<accession>A0A1Y1QUC8</accession>
<reference evidence="2 3" key="1">
    <citation type="submission" date="2017-01" db="EMBL/GenBank/DDBJ databases">
        <title>Novel large sulfur bacteria in the metagenomes of groundwater-fed chemosynthetic microbial mats in the Lake Huron basin.</title>
        <authorList>
            <person name="Sharrar A.M."/>
            <person name="Flood B.E."/>
            <person name="Bailey J.V."/>
            <person name="Jones D.S."/>
            <person name="Biddanda B."/>
            <person name="Ruberg S.A."/>
            <person name="Marcus D.N."/>
            <person name="Dick G.J."/>
        </authorList>
    </citation>
    <scope>NUCLEOTIDE SEQUENCE [LARGE SCALE GENOMIC DNA]</scope>
    <source>
        <strain evidence="2">A8</strain>
    </source>
</reference>
<evidence type="ECO:0000313" key="3">
    <source>
        <dbReference type="Proteomes" id="UP000192491"/>
    </source>
</evidence>
<organism evidence="2 3">
    <name type="scientific">Thiothrix lacustris</name>
    <dbReference type="NCBI Taxonomy" id="525917"/>
    <lineage>
        <taxon>Bacteria</taxon>
        <taxon>Pseudomonadati</taxon>
        <taxon>Pseudomonadota</taxon>
        <taxon>Gammaproteobacteria</taxon>
        <taxon>Thiotrichales</taxon>
        <taxon>Thiotrichaceae</taxon>
        <taxon>Thiothrix</taxon>
    </lineage>
</organism>
<feature type="compositionally biased region" description="Acidic residues" evidence="1">
    <location>
        <begin position="47"/>
        <end position="56"/>
    </location>
</feature>
<evidence type="ECO:0000313" key="2">
    <source>
        <dbReference type="EMBL" id="OQX14063.1"/>
    </source>
</evidence>
<comment type="caution">
    <text evidence="2">The sequence shown here is derived from an EMBL/GenBank/DDBJ whole genome shotgun (WGS) entry which is preliminary data.</text>
</comment>
<name>A0A1Y1QUC8_9GAMM</name>
<dbReference type="Proteomes" id="UP000192491">
    <property type="component" value="Unassembled WGS sequence"/>
</dbReference>
<protein>
    <submittedName>
        <fullName evidence="2">Uncharacterized protein</fullName>
    </submittedName>
</protein>
<proteinExistence type="predicted"/>
<sequence>MQAQAETTLTVEELEAFRAKLALSNQGYPIAFDPNEAELLGCTHEDALDDEDEDGNPIEPGSVILPS</sequence>
<dbReference type="AlphaFoldDB" id="A0A1Y1QUC8"/>
<feature type="region of interest" description="Disordered" evidence="1">
    <location>
        <begin position="46"/>
        <end position="67"/>
    </location>
</feature>
<gene>
    <name evidence="2" type="ORF">BWK73_10415</name>
</gene>
<evidence type="ECO:0000256" key="1">
    <source>
        <dbReference type="SAM" id="MobiDB-lite"/>
    </source>
</evidence>
<dbReference type="EMBL" id="MTEJ01000035">
    <property type="protein sequence ID" value="OQX14063.1"/>
    <property type="molecule type" value="Genomic_DNA"/>
</dbReference>